<dbReference type="Gene3D" id="2.130.10.10">
    <property type="entry name" value="YVTN repeat-like/Quinoprotein amine dehydrogenase"/>
    <property type="match status" value="3"/>
</dbReference>
<dbReference type="GO" id="GO:0031491">
    <property type="term" value="F:nucleosome binding"/>
    <property type="evidence" value="ECO:0007669"/>
    <property type="project" value="TreeGrafter"/>
</dbReference>
<dbReference type="PANTHER" id="PTHR13831:SF0">
    <property type="entry name" value="PROTEIN HIRA"/>
    <property type="match status" value="1"/>
</dbReference>
<evidence type="ECO:0000256" key="1">
    <source>
        <dbReference type="ARBA" id="ARBA00004123"/>
    </source>
</evidence>
<comment type="caution">
    <text evidence="12">The sequence shown here is derived from an EMBL/GenBank/DDBJ whole genome shotgun (WGS) entry which is preliminary data.</text>
</comment>
<dbReference type="GO" id="GO:0005634">
    <property type="term" value="C:nucleus"/>
    <property type="evidence" value="ECO:0007669"/>
    <property type="project" value="UniProtKB-SubCell"/>
</dbReference>
<evidence type="ECO:0000256" key="4">
    <source>
        <dbReference type="ARBA" id="ARBA00022737"/>
    </source>
</evidence>
<dbReference type="PRINTS" id="PR00320">
    <property type="entry name" value="GPROTEINBRPT"/>
</dbReference>
<dbReference type="EMBL" id="JALJOU010000008">
    <property type="protein sequence ID" value="KAK9842260.1"/>
    <property type="molecule type" value="Genomic_DNA"/>
</dbReference>
<dbReference type="InterPro" id="IPR019775">
    <property type="entry name" value="WD40_repeat_CS"/>
</dbReference>
<keyword evidence="3 9" id="KW-0853">WD repeat</keyword>
<dbReference type="GO" id="GO:0006351">
    <property type="term" value="P:DNA-templated transcription"/>
    <property type="evidence" value="ECO:0007669"/>
    <property type="project" value="InterPro"/>
</dbReference>
<evidence type="ECO:0000256" key="7">
    <source>
        <dbReference type="ARBA" id="ARBA00023163"/>
    </source>
</evidence>
<protein>
    <recommendedName>
        <fullName evidence="14">Protein HIRA</fullName>
    </recommendedName>
</protein>
<dbReference type="SUPFAM" id="SSF50978">
    <property type="entry name" value="WD40 repeat-like"/>
    <property type="match status" value="1"/>
</dbReference>
<feature type="domain" description="Protein HIRA-like C-terminal" evidence="10">
    <location>
        <begin position="439"/>
        <end position="546"/>
    </location>
</feature>
<feature type="repeat" description="WD" evidence="9">
    <location>
        <begin position="62"/>
        <end position="103"/>
    </location>
</feature>
<evidence type="ECO:0000256" key="6">
    <source>
        <dbReference type="ARBA" id="ARBA00023015"/>
    </source>
</evidence>
<keyword evidence="5" id="KW-0156">Chromatin regulator</keyword>
<evidence type="ECO:0000256" key="3">
    <source>
        <dbReference type="ARBA" id="ARBA00022574"/>
    </source>
</evidence>
<dbReference type="PROSITE" id="PS00678">
    <property type="entry name" value="WD_REPEATS_1"/>
    <property type="match status" value="1"/>
</dbReference>
<dbReference type="Pfam" id="PF24105">
    <property type="entry name" value="Beta-prop_CAF1B_HIR1"/>
    <property type="match status" value="1"/>
</dbReference>
<keyword evidence="6" id="KW-0805">Transcription regulation</keyword>
<dbReference type="PANTHER" id="PTHR13831">
    <property type="entry name" value="MEMBER OF THE HIR1 FAMILY OF WD-REPEAT PROTEINS"/>
    <property type="match status" value="1"/>
</dbReference>
<feature type="repeat" description="WD" evidence="9">
    <location>
        <begin position="463"/>
        <end position="485"/>
    </location>
</feature>
<dbReference type="PROSITE" id="PS50082">
    <property type="entry name" value="WD_REPEATS_2"/>
    <property type="match status" value="5"/>
</dbReference>
<dbReference type="AlphaFoldDB" id="A0AAW1S849"/>
<proteinExistence type="inferred from homology"/>
<feature type="repeat" description="WD" evidence="9">
    <location>
        <begin position="121"/>
        <end position="162"/>
    </location>
</feature>
<evidence type="ECO:0000256" key="5">
    <source>
        <dbReference type="ARBA" id="ARBA00022853"/>
    </source>
</evidence>
<comment type="similarity">
    <text evidence="2">Belongs to the WD repeat HIR1 family.</text>
</comment>
<gene>
    <name evidence="12" type="ORF">WJX81_003301</name>
</gene>
<dbReference type="InterPro" id="IPR015943">
    <property type="entry name" value="WD40/YVTN_repeat-like_dom_sf"/>
</dbReference>
<feature type="repeat" description="WD" evidence="9">
    <location>
        <begin position="8"/>
        <end position="41"/>
    </location>
</feature>
<dbReference type="SUPFAM" id="SSF51004">
    <property type="entry name" value="C-terminal (heme d1) domain of cytochrome cd1-nitrite reductase"/>
    <property type="match status" value="1"/>
</dbReference>
<evidence type="ECO:0008006" key="14">
    <source>
        <dbReference type="Google" id="ProtNLM"/>
    </source>
</evidence>
<comment type="subcellular location">
    <subcellularLocation>
        <location evidence="1">Nucleus</location>
    </subcellularLocation>
</comment>
<evidence type="ECO:0000256" key="8">
    <source>
        <dbReference type="ARBA" id="ARBA00023242"/>
    </source>
</evidence>
<dbReference type="Pfam" id="PF07569">
    <property type="entry name" value="Hira"/>
    <property type="match status" value="1"/>
</dbReference>
<dbReference type="GO" id="GO:0006355">
    <property type="term" value="P:regulation of DNA-templated transcription"/>
    <property type="evidence" value="ECO:0007669"/>
    <property type="project" value="InterPro"/>
</dbReference>
<dbReference type="SMART" id="SM00320">
    <property type="entry name" value="WD40"/>
    <property type="match status" value="7"/>
</dbReference>
<dbReference type="GO" id="GO:0000417">
    <property type="term" value="C:HIR complex"/>
    <property type="evidence" value="ECO:0007669"/>
    <property type="project" value="TreeGrafter"/>
</dbReference>
<dbReference type="Proteomes" id="UP001445335">
    <property type="component" value="Unassembled WGS sequence"/>
</dbReference>
<dbReference type="GO" id="GO:0006338">
    <property type="term" value="P:chromatin remodeling"/>
    <property type="evidence" value="ECO:0007669"/>
    <property type="project" value="InterPro"/>
</dbReference>
<dbReference type="GO" id="GO:0000785">
    <property type="term" value="C:chromatin"/>
    <property type="evidence" value="ECO:0007669"/>
    <property type="project" value="TreeGrafter"/>
</dbReference>
<keyword evidence="13" id="KW-1185">Reference proteome</keyword>
<evidence type="ECO:0000256" key="2">
    <source>
        <dbReference type="ARBA" id="ARBA00007306"/>
    </source>
</evidence>
<dbReference type="InterPro" id="IPR020472">
    <property type="entry name" value="WD40_PAC1"/>
</dbReference>
<name>A0AAW1S849_9CHLO</name>
<keyword evidence="7" id="KW-0804">Transcription</keyword>
<reference evidence="12 13" key="1">
    <citation type="journal article" date="2024" name="Nat. Commun.">
        <title>Phylogenomics reveals the evolutionary origins of lichenization in chlorophyte algae.</title>
        <authorList>
            <person name="Puginier C."/>
            <person name="Libourel C."/>
            <person name="Otte J."/>
            <person name="Skaloud P."/>
            <person name="Haon M."/>
            <person name="Grisel S."/>
            <person name="Petersen M."/>
            <person name="Berrin J.G."/>
            <person name="Delaux P.M."/>
            <person name="Dal Grande F."/>
            <person name="Keller J."/>
        </authorList>
    </citation>
    <scope>NUCLEOTIDE SEQUENCE [LARGE SCALE GENOMIC DNA]</scope>
    <source>
        <strain evidence="12 13">SAG 245.80</strain>
    </source>
</reference>
<dbReference type="CDD" id="cd00200">
    <property type="entry name" value="WD40"/>
    <property type="match status" value="1"/>
</dbReference>
<evidence type="ECO:0000256" key="9">
    <source>
        <dbReference type="PROSITE-ProRule" id="PRU00221"/>
    </source>
</evidence>
<dbReference type="InterPro" id="IPR055410">
    <property type="entry name" value="Beta-prop_CAF1B_HIR1"/>
</dbReference>
<keyword evidence="4" id="KW-0677">Repeat</keyword>
<evidence type="ECO:0000259" key="11">
    <source>
        <dbReference type="Pfam" id="PF24105"/>
    </source>
</evidence>
<accession>A0AAW1S849</accession>
<organism evidence="12 13">
    <name type="scientific">Elliptochloris bilobata</name>
    <dbReference type="NCBI Taxonomy" id="381761"/>
    <lineage>
        <taxon>Eukaryota</taxon>
        <taxon>Viridiplantae</taxon>
        <taxon>Chlorophyta</taxon>
        <taxon>core chlorophytes</taxon>
        <taxon>Trebouxiophyceae</taxon>
        <taxon>Trebouxiophyceae incertae sedis</taxon>
        <taxon>Elliptochloris clade</taxon>
        <taxon>Elliptochloris</taxon>
    </lineage>
</organism>
<dbReference type="InterPro" id="IPR011494">
    <property type="entry name" value="HIRA-like_C"/>
</dbReference>
<dbReference type="InterPro" id="IPR031120">
    <property type="entry name" value="HIR1-like"/>
</dbReference>
<dbReference type="InterPro" id="IPR036322">
    <property type="entry name" value="WD40_repeat_dom_sf"/>
</dbReference>
<evidence type="ECO:0000259" key="10">
    <source>
        <dbReference type="Pfam" id="PF07569"/>
    </source>
</evidence>
<evidence type="ECO:0000313" key="12">
    <source>
        <dbReference type="EMBL" id="KAK9842260.1"/>
    </source>
</evidence>
<dbReference type="InterPro" id="IPR001680">
    <property type="entry name" value="WD40_rpt"/>
</dbReference>
<keyword evidence="8" id="KW-0539">Nucleus</keyword>
<sequence length="636" mass="67965">MLVQKPEWVAHSGPVYSIDVHPGGTRFATAGSDHKVKVWSLLPLLDARLDGDIDCARLLATLSDHHAPVNAVRFSHDGRLLASGSDDKLICLYELREGTGSAAFGSADAPSVENWRPIAALRGHSNNITDLAWSPDDSMLASASLDNTVFVWDAASGHRLKTLAGHESYVKGVAWDPVGSFLATQADDRSVRLWRCADWSPVARATEPFAAGYISTTFSLRLDWAPDGQTLLAVNALKPPCHTAPLLERGGCKSTFALVGHTGAVVAARFNPRLLHPRPRNGQAALTGPQTVTCMALGSQDSKVTVWLSDSQRPLVIASRVFAQSVVDLAWTPDGYMLLACSTDGTVGALHFEPGELGTALAQEAVDAHMRELYGDARKRTVLFAESAAQLQLELVCSCGAERLWDATLHGRVAMLCGGPNFAAAAMQIGTVEVYTMAGRLLLPSLHLGACAAFMATDGAWRLLVAGTDGSLRLWDLQKLSLVVEASVLPLLSKPGRQLEVVAMRLSSSGAPLAVLSDCSAYTLHLGLRSWLRVTDEVHAASAFASALPGPPSGDLARLHAQASAEYRRWLLTYVRYLADAAEEGRLREVCFELLGPARFAAKSHAAGQNRANQRLVSEVGDTLAGMEQHGLGDAL</sequence>
<feature type="repeat" description="WD" evidence="9">
    <location>
        <begin position="163"/>
        <end position="194"/>
    </location>
</feature>
<feature type="domain" description="CAF1B/HIR1 beta-propeller" evidence="11">
    <location>
        <begin position="3"/>
        <end position="357"/>
    </location>
</feature>
<evidence type="ECO:0000313" key="13">
    <source>
        <dbReference type="Proteomes" id="UP001445335"/>
    </source>
</evidence>
<dbReference type="InterPro" id="IPR011048">
    <property type="entry name" value="Haem_d1_sf"/>
</dbReference>
<dbReference type="PROSITE" id="PS50294">
    <property type="entry name" value="WD_REPEATS_REGION"/>
    <property type="match status" value="4"/>
</dbReference>